<dbReference type="Proteomes" id="UP001637994">
    <property type="component" value="Unassembled WGS sequence"/>
</dbReference>
<sequence length="159" mass="18046">MKTNIKKLSSILLVGGLALGLAACGKADADDYSTGMISQKEIQEEFTKTKENLDWPEGYEIPEEIDYKDDDLYQKGFGSTRASMYWEAAWEKEWLNTYKTDPARAQKALDELEKAKTMTYMSEAKCDDATRKYFNDILEKAKNGDPSGFEENIKLNAPE</sequence>
<dbReference type="PROSITE" id="PS51257">
    <property type="entry name" value="PROKAR_LIPOPROTEIN"/>
    <property type="match status" value="1"/>
</dbReference>
<dbReference type="EMBL" id="JBGMEF010000026">
    <property type="protein sequence ID" value="MFO3667576.1"/>
    <property type="molecule type" value="Genomic_DNA"/>
</dbReference>
<accession>A0ABW9MFD0</accession>
<keyword evidence="1" id="KW-0732">Signal</keyword>
<protein>
    <recommendedName>
        <fullName evidence="4">Lipoprotein</fullName>
    </recommendedName>
</protein>
<gene>
    <name evidence="2" type="ORF">ACCQ42_07310</name>
</gene>
<reference evidence="2 3" key="1">
    <citation type="journal article" date="2025" name="Anaerobe">
        <title>Description of Anaerococcus kampingiae sp. nov., Anaerococcus groningensis sp. nov., Anaerococcus martiniensis sp. nov., and Anaerococcus cruorum sp. nov., isolated from human clinical specimens.</title>
        <authorList>
            <person name="Boiten K.E."/>
            <person name="Meijer J."/>
            <person name="van Wezel E.M."/>
            <person name="Veloo A.C.M."/>
        </authorList>
    </citation>
    <scope>NUCLEOTIDE SEQUENCE [LARGE SCALE GENOMIC DNA]</scope>
    <source>
        <strain evidence="2 3">ENR0874</strain>
    </source>
</reference>
<comment type="caution">
    <text evidence="2">The sequence shown here is derived from an EMBL/GenBank/DDBJ whole genome shotgun (WGS) entry which is preliminary data.</text>
</comment>
<name>A0ABW9MFD0_9FIRM</name>
<evidence type="ECO:0000313" key="2">
    <source>
        <dbReference type="EMBL" id="MFO3667576.1"/>
    </source>
</evidence>
<organism evidence="2 3">
    <name type="scientific">Anaerococcus kampingae</name>
    <dbReference type="NCBI Taxonomy" id="3115614"/>
    <lineage>
        <taxon>Bacteria</taxon>
        <taxon>Bacillati</taxon>
        <taxon>Bacillota</taxon>
        <taxon>Tissierellia</taxon>
        <taxon>Tissierellales</taxon>
        <taxon>Peptoniphilaceae</taxon>
        <taxon>Anaerococcus</taxon>
    </lineage>
</organism>
<evidence type="ECO:0008006" key="4">
    <source>
        <dbReference type="Google" id="ProtNLM"/>
    </source>
</evidence>
<keyword evidence="3" id="KW-1185">Reference proteome</keyword>
<dbReference type="RefSeq" id="WP_265212558.1">
    <property type="nucleotide sequence ID" value="NZ_JBGMEF010000026.1"/>
</dbReference>
<evidence type="ECO:0000256" key="1">
    <source>
        <dbReference type="SAM" id="SignalP"/>
    </source>
</evidence>
<evidence type="ECO:0000313" key="3">
    <source>
        <dbReference type="Proteomes" id="UP001637994"/>
    </source>
</evidence>
<proteinExistence type="predicted"/>
<feature type="chain" id="PRO_5045302404" description="Lipoprotein" evidence="1">
    <location>
        <begin position="30"/>
        <end position="159"/>
    </location>
</feature>
<feature type="signal peptide" evidence="1">
    <location>
        <begin position="1"/>
        <end position="29"/>
    </location>
</feature>